<dbReference type="Proteomes" id="UP001157134">
    <property type="component" value="Unassembled WGS sequence"/>
</dbReference>
<evidence type="ECO:0000313" key="10">
    <source>
        <dbReference type="EMBL" id="GLX87425.1"/>
    </source>
</evidence>
<dbReference type="EMBL" id="BSSV01000013">
    <property type="protein sequence ID" value="GLX87425.1"/>
    <property type="molecule type" value="Genomic_DNA"/>
</dbReference>
<dbReference type="Gene3D" id="3.50.30.40">
    <property type="entry name" value="Ribonuclease E inhibitor RraA/RraA-like"/>
    <property type="match status" value="1"/>
</dbReference>
<dbReference type="InterPro" id="IPR010203">
    <property type="entry name" value="RraA"/>
</dbReference>
<evidence type="ECO:0000256" key="3">
    <source>
        <dbReference type="ARBA" id="ARBA00008621"/>
    </source>
</evidence>
<comment type="catalytic activity">
    <reaction evidence="1 9">
        <text>4-hydroxy-4-methyl-2-oxoglutarate = 2 pyruvate</text>
        <dbReference type="Rhea" id="RHEA:22748"/>
        <dbReference type="ChEBI" id="CHEBI:15361"/>
        <dbReference type="ChEBI" id="CHEBI:58276"/>
        <dbReference type="EC" id="4.1.3.17"/>
    </reaction>
</comment>
<name>A0ABQ6HIK0_9GAMM</name>
<comment type="caution">
    <text evidence="10">The sequence shown here is derived from an EMBL/GenBank/DDBJ whole genome shotgun (WGS) entry which is preliminary data.</text>
</comment>
<evidence type="ECO:0000256" key="2">
    <source>
        <dbReference type="ARBA" id="ARBA00001968"/>
    </source>
</evidence>
<dbReference type="EC" id="4.1.3.17" evidence="9"/>
<dbReference type="SUPFAM" id="SSF89562">
    <property type="entry name" value="RraA-like"/>
    <property type="match status" value="1"/>
</dbReference>
<comment type="subunit">
    <text evidence="4 9">Homotrimer.</text>
</comment>
<dbReference type="NCBIfam" id="TIGR01935">
    <property type="entry name" value="NOT-MenG"/>
    <property type="match status" value="1"/>
</dbReference>
<keyword evidence="11" id="KW-1185">Reference proteome</keyword>
<keyword evidence="6 9" id="KW-0456">Lyase</keyword>
<evidence type="ECO:0000256" key="9">
    <source>
        <dbReference type="RuleBase" id="RU004338"/>
    </source>
</evidence>
<dbReference type="PANTHER" id="PTHR33254">
    <property type="entry name" value="4-HYDROXY-4-METHYL-2-OXOGLUTARATE ALDOLASE 3-RELATED"/>
    <property type="match status" value="1"/>
</dbReference>
<protein>
    <recommendedName>
        <fullName evidence="9">4-hydroxy-4-methyl-2-oxoglutarate aldolase</fullName>
        <shortName evidence="9">HMG aldolase</shortName>
        <ecNumber evidence="9">4.1.1.112</ecNumber>
        <ecNumber evidence="9">4.1.3.17</ecNumber>
    </recommendedName>
    <alternativeName>
        <fullName evidence="9">Oxaloacetate decarboxylase</fullName>
    </alternativeName>
</protein>
<evidence type="ECO:0000256" key="5">
    <source>
        <dbReference type="ARBA" id="ARBA00022723"/>
    </source>
</evidence>
<comment type="function">
    <text evidence="7 9">Catalyzes the aldol cleavage of 4-hydroxy-4-methyl-2-oxoglutarate (HMG) into 2 molecules of pyruvate. Also contains a secondary oxaloacetate (OAA) decarboxylase activity due to the common pyruvate enolate transition state formed following C-C bond cleavage in the retro-aldol and decarboxylation reactions.</text>
</comment>
<sequence>MLDLLPDLFDEYPNQLSLASVPFQDFGGSTCFCGEIVTVDCFNDNSKVKALLATPGEGKVLVVDGHGTMNRALLGDMIAESAVNNNWQAVVINGCIRDAGTIATLPIAVKALGICPIKTEKLGQGTTNIDVFFAGLKFSPGQFIYGDKNGLAISETLLSL</sequence>
<gene>
    <name evidence="10" type="ORF">tloyanaT_36780</name>
</gene>
<comment type="cofactor">
    <cofactor evidence="2 9">
        <name>a divalent metal cation</name>
        <dbReference type="ChEBI" id="CHEBI:60240"/>
    </cofactor>
</comment>
<evidence type="ECO:0000256" key="6">
    <source>
        <dbReference type="ARBA" id="ARBA00023239"/>
    </source>
</evidence>
<evidence type="ECO:0000256" key="1">
    <source>
        <dbReference type="ARBA" id="ARBA00001342"/>
    </source>
</evidence>
<evidence type="ECO:0000256" key="8">
    <source>
        <dbReference type="ARBA" id="ARBA00047973"/>
    </source>
</evidence>
<evidence type="ECO:0000256" key="4">
    <source>
        <dbReference type="ARBA" id="ARBA00011233"/>
    </source>
</evidence>
<dbReference type="NCBIfam" id="NF006875">
    <property type="entry name" value="PRK09372.1"/>
    <property type="match status" value="1"/>
</dbReference>
<organism evidence="10 11">
    <name type="scientific">Thalassotalea loyana</name>
    <dbReference type="NCBI Taxonomy" id="280483"/>
    <lineage>
        <taxon>Bacteria</taxon>
        <taxon>Pseudomonadati</taxon>
        <taxon>Pseudomonadota</taxon>
        <taxon>Gammaproteobacteria</taxon>
        <taxon>Alteromonadales</taxon>
        <taxon>Colwelliaceae</taxon>
        <taxon>Thalassotalea</taxon>
    </lineage>
</organism>
<dbReference type="PANTHER" id="PTHR33254:SF4">
    <property type="entry name" value="4-HYDROXY-4-METHYL-2-OXOGLUTARATE ALDOLASE 3-RELATED"/>
    <property type="match status" value="1"/>
</dbReference>
<proteinExistence type="inferred from homology"/>
<dbReference type="NCBIfam" id="NF009134">
    <property type="entry name" value="PRK12487.1"/>
    <property type="match status" value="1"/>
</dbReference>
<evidence type="ECO:0000256" key="7">
    <source>
        <dbReference type="ARBA" id="ARBA00025046"/>
    </source>
</evidence>
<dbReference type="InterPro" id="IPR036704">
    <property type="entry name" value="RraA/RraA-like_sf"/>
</dbReference>
<dbReference type="InterPro" id="IPR005493">
    <property type="entry name" value="RraA/RraA-like"/>
</dbReference>
<dbReference type="RefSeq" id="WP_284301489.1">
    <property type="nucleotide sequence ID" value="NZ_BSSV01000013.1"/>
</dbReference>
<evidence type="ECO:0000313" key="11">
    <source>
        <dbReference type="Proteomes" id="UP001157134"/>
    </source>
</evidence>
<comment type="similarity">
    <text evidence="3 9">Belongs to the class II aldolase/RraA-like family.</text>
</comment>
<dbReference type="EC" id="4.1.1.112" evidence="9"/>
<dbReference type="Pfam" id="PF03737">
    <property type="entry name" value="RraA-like"/>
    <property type="match status" value="1"/>
</dbReference>
<comment type="catalytic activity">
    <reaction evidence="8 9">
        <text>oxaloacetate + H(+) = pyruvate + CO2</text>
        <dbReference type="Rhea" id="RHEA:15641"/>
        <dbReference type="ChEBI" id="CHEBI:15361"/>
        <dbReference type="ChEBI" id="CHEBI:15378"/>
        <dbReference type="ChEBI" id="CHEBI:16452"/>
        <dbReference type="ChEBI" id="CHEBI:16526"/>
        <dbReference type="EC" id="4.1.1.112"/>
    </reaction>
</comment>
<accession>A0ABQ6HIK0</accession>
<reference evidence="10 11" key="1">
    <citation type="submission" date="2023-03" db="EMBL/GenBank/DDBJ databases">
        <title>Thalassotalea loyana LMG 22536T draft genome sequence.</title>
        <authorList>
            <person name="Sawabe T."/>
        </authorList>
    </citation>
    <scope>NUCLEOTIDE SEQUENCE [LARGE SCALE GENOMIC DNA]</scope>
    <source>
        <strain evidence="10 11">LMG 22536</strain>
    </source>
</reference>
<dbReference type="CDD" id="cd16841">
    <property type="entry name" value="RraA_family"/>
    <property type="match status" value="1"/>
</dbReference>
<keyword evidence="5 9" id="KW-0479">Metal-binding</keyword>